<dbReference type="EMBL" id="CAWUPB010000851">
    <property type="protein sequence ID" value="CAK7326470.1"/>
    <property type="molecule type" value="Genomic_DNA"/>
</dbReference>
<accession>A0AAV1R1R1</accession>
<dbReference type="PANTHER" id="PTHR31050">
    <property type="entry name" value="OS08G0413200 PROTEIN"/>
    <property type="match status" value="1"/>
</dbReference>
<dbReference type="InterPro" id="IPR010683">
    <property type="entry name" value="DUF1262"/>
</dbReference>
<dbReference type="Proteomes" id="UP001314170">
    <property type="component" value="Unassembled WGS sequence"/>
</dbReference>
<dbReference type="Pfam" id="PF06880">
    <property type="entry name" value="DUF1262"/>
    <property type="match status" value="1"/>
</dbReference>
<comment type="caution">
    <text evidence="1">The sequence shown here is derived from an EMBL/GenBank/DDBJ whole genome shotgun (WGS) entry which is preliminary data.</text>
</comment>
<protein>
    <submittedName>
        <fullName evidence="1">Uncharacterized protein</fullName>
    </submittedName>
</protein>
<keyword evidence="2" id="KW-1185">Reference proteome</keyword>
<evidence type="ECO:0000313" key="2">
    <source>
        <dbReference type="Proteomes" id="UP001314170"/>
    </source>
</evidence>
<sequence length="389" mass="44856">MYVTRPLSMYLRDPSALSLTPPGGPNSGILVIRDDETEPTCCFGLVKSTDYVRALPFPQNKNLTVLFPDGDYTECTHVLFIPVLNQPLSCKQYYVIQRKWKHQGKAYRNLKIKEDMKKGHSGRTRTSCLEPQPLNPRNIYQQFKIQRRKLVSFVAKSVASDGFPPEFLRRDGWELAASTPKEFQLNEAPGLDTALRAHLPDFNFPLSQNCSEAITVGKWYCPFMFIEEGTVLKDQMKHSTYYEMTLEQQWEQIFACENTYNEGNTVSVDVVVERQVVTIAGTEAVHNQKNVVDGVMWFRSISNVIGETNVGLRLEIVERMKWEQERVGWASGGERQVKVKRTEDFDGKGKWKKFGCFVLVERFALKRIDGSLVLKFDFRHTHHIRSKWE</sequence>
<dbReference type="AlphaFoldDB" id="A0AAV1R1R1"/>
<gene>
    <name evidence="1" type="ORF">DCAF_LOCUS4171</name>
</gene>
<proteinExistence type="predicted"/>
<reference evidence="1 2" key="1">
    <citation type="submission" date="2024-01" db="EMBL/GenBank/DDBJ databases">
        <authorList>
            <person name="Waweru B."/>
        </authorList>
    </citation>
    <scope>NUCLEOTIDE SEQUENCE [LARGE SCALE GENOMIC DNA]</scope>
</reference>
<organism evidence="1 2">
    <name type="scientific">Dovyalis caffra</name>
    <dbReference type="NCBI Taxonomy" id="77055"/>
    <lineage>
        <taxon>Eukaryota</taxon>
        <taxon>Viridiplantae</taxon>
        <taxon>Streptophyta</taxon>
        <taxon>Embryophyta</taxon>
        <taxon>Tracheophyta</taxon>
        <taxon>Spermatophyta</taxon>
        <taxon>Magnoliopsida</taxon>
        <taxon>eudicotyledons</taxon>
        <taxon>Gunneridae</taxon>
        <taxon>Pentapetalae</taxon>
        <taxon>rosids</taxon>
        <taxon>fabids</taxon>
        <taxon>Malpighiales</taxon>
        <taxon>Salicaceae</taxon>
        <taxon>Flacourtieae</taxon>
        <taxon>Dovyalis</taxon>
    </lineage>
</organism>
<dbReference type="PANTHER" id="PTHR31050:SF13">
    <property type="entry name" value="TRANSCRIPTION FACTOR"/>
    <property type="match status" value="1"/>
</dbReference>
<name>A0AAV1R1R1_9ROSI</name>
<evidence type="ECO:0000313" key="1">
    <source>
        <dbReference type="EMBL" id="CAK7326470.1"/>
    </source>
</evidence>